<dbReference type="PANTHER" id="PTHR47268:SF4">
    <property type="entry name" value="ACYLPHOSPHATASE"/>
    <property type="match status" value="1"/>
</dbReference>
<dbReference type="SUPFAM" id="SSF54975">
    <property type="entry name" value="Acylphosphatase/BLUF domain-like"/>
    <property type="match status" value="1"/>
</dbReference>
<dbReference type="InterPro" id="IPR020456">
    <property type="entry name" value="Acylphosphatase"/>
</dbReference>
<dbReference type="OrthoDB" id="5295388at2"/>
<comment type="catalytic activity">
    <reaction evidence="3 4">
        <text>an acyl phosphate + H2O = a carboxylate + phosphate + H(+)</text>
        <dbReference type="Rhea" id="RHEA:14965"/>
        <dbReference type="ChEBI" id="CHEBI:15377"/>
        <dbReference type="ChEBI" id="CHEBI:15378"/>
        <dbReference type="ChEBI" id="CHEBI:29067"/>
        <dbReference type="ChEBI" id="CHEBI:43474"/>
        <dbReference type="ChEBI" id="CHEBI:59918"/>
        <dbReference type="EC" id="3.6.1.7"/>
    </reaction>
</comment>
<feature type="active site" evidence="4">
    <location>
        <position position="36"/>
    </location>
</feature>
<name>A0A0F7KT52_9SPHN</name>
<dbReference type="EMBL" id="CP011452">
    <property type="protein sequence ID" value="AKH41965.1"/>
    <property type="molecule type" value="Genomic_DNA"/>
</dbReference>
<gene>
    <name evidence="6" type="primary">yccX</name>
    <name evidence="6" type="ORF">WYH_00917</name>
</gene>
<dbReference type="AlphaFoldDB" id="A0A0F7KT52"/>
<dbReference type="PROSITE" id="PS51160">
    <property type="entry name" value="ACYLPHOSPHATASE_3"/>
    <property type="match status" value="1"/>
</dbReference>
<dbReference type="Proteomes" id="UP000034392">
    <property type="component" value="Chromosome"/>
</dbReference>
<dbReference type="PRINTS" id="PR00112">
    <property type="entry name" value="ACYLPHPHTASE"/>
</dbReference>
<evidence type="ECO:0000256" key="5">
    <source>
        <dbReference type="RuleBase" id="RU004168"/>
    </source>
</evidence>
<dbReference type="Gene3D" id="3.30.70.100">
    <property type="match status" value="1"/>
</dbReference>
<keyword evidence="4 6" id="KW-0378">Hydrolase</keyword>
<evidence type="ECO:0000313" key="6">
    <source>
        <dbReference type="EMBL" id="AKH41965.1"/>
    </source>
</evidence>
<dbReference type="PROSITE" id="PS00151">
    <property type="entry name" value="ACYLPHOSPHATASE_2"/>
    <property type="match status" value="1"/>
</dbReference>
<dbReference type="InterPro" id="IPR001792">
    <property type="entry name" value="Acylphosphatase-like_dom"/>
</dbReference>
<dbReference type="GO" id="GO:0003998">
    <property type="term" value="F:acylphosphatase activity"/>
    <property type="evidence" value="ECO:0007669"/>
    <property type="project" value="UniProtKB-EC"/>
</dbReference>
<protein>
    <recommendedName>
        <fullName evidence="2 4">acylphosphatase</fullName>
        <ecNumber evidence="2 4">3.6.1.7</ecNumber>
    </recommendedName>
</protein>
<accession>A0A0F7KT52</accession>
<reference evidence="6" key="1">
    <citation type="submission" date="2015-05" db="EMBL/GenBank/DDBJ databases">
        <title>The complete genome of Altererythrobacter atlanticus strain 26DY36.</title>
        <authorList>
            <person name="Wu Y.-H."/>
            <person name="Cheng H."/>
            <person name="Wu X.-W."/>
        </authorList>
    </citation>
    <scope>NUCLEOTIDE SEQUENCE [LARGE SCALE GENOMIC DNA]</scope>
    <source>
        <strain evidence="6">26DY36</strain>
    </source>
</reference>
<sequence>MTAIRLSIHGRVQGVFYRDWTVRNARELGLGGWVRNCPDGTVAAHLQGEEAAVRTMIARMRSGPAARVDRIEQQAAMPDADISSFQRR</sequence>
<evidence type="ECO:0000256" key="4">
    <source>
        <dbReference type="PROSITE-ProRule" id="PRU00520"/>
    </source>
</evidence>
<evidence type="ECO:0000256" key="2">
    <source>
        <dbReference type="ARBA" id="ARBA00012150"/>
    </source>
</evidence>
<dbReference type="RefSeq" id="WP_046902885.1">
    <property type="nucleotide sequence ID" value="NZ_CP011452.2"/>
</dbReference>
<dbReference type="EC" id="3.6.1.7" evidence="2 4"/>
<keyword evidence="7" id="KW-1185">Reference proteome</keyword>
<organism evidence="6 7">
    <name type="scientific">Croceibacterium atlanticum</name>
    <dbReference type="NCBI Taxonomy" id="1267766"/>
    <lineage>
        <taxon>Bacteria</taxon>
        <taxon>Pseudomonadati</taxon>
        <taxon>Pseudomonadota</taxon>
        <taxon>Alphaproteobacteria</taxon>
        <taxon>Sphingomonadales</taxon>
        <taxon>Erythrobacteraceae</taxon>
        <taxon>Croceibacterium</taxon>
    </lineage>
</organism>
<comment type="similarity">
    <text evidence="1 5">Belongs to the acylphosphatase family.</text>
</comment>
<dbReference type="Pfam" id="PF00708">
    <property type="entry name" value="Acylphosphatase"/>
    <property type="match status" value="1"/>
</dbReference>
<dbReference type="KEGG" id="aay:WYH_00917"/>
<evidence type="ECO:0000313" key="7">
    <source>
        <dbReference type="Proteomes" id="UP000034392"/>
    </source>
</evidence>
<feature type="active site" evidence="4">
    <location>
        <position position="18"/>
    </location>
</feature>
<dbReference type="InterPro" id="IPR036046">
    <property type="entry name" value="Acylphosphatase-like_dom_sf"/>
</dbReference>
<dbReference type="PATRIC" id="fig|1267766.3.peg.922"/>
<evidence type="ECO:0000256" key="1">
    <source>
        <dbReference type="ARBA" id="ARBA00005614"/>
    </source>
</evidence>
<dbReference type="STRING" id="1267766.WYH_00917"/>
<dbReference type="PANTHER" id="PTHR47268">
    <property type="entry name" value="ACYLPHOSPHATASE"/>
    <property type="match status" value="1"/>
</dbReference>
<proteinExistence type="inferred from homology"/>
<dbReference type="InterPro" id="IPR017968">
    <property type="entry name" value="Acylphosphatase_CS"/>
</dbReference>
<evidence type="ECO:0000256" key="3">
    <source>
        <dbReference type="ARBA" id="ARBA00047645"/>
    </source>
</evidence>